<reference evidence="10 11" key="1">
    <citation type="journal article" date="2012" name="Genome Biol. Evol.">
        <title>Nucleomorph genome sequence of the cryptophyte alga Chroomonas mesostigmatica CCMP1168 reveals lineage-specific gene loss and genome complexity.</title>
        <authorList>
            <person name="Moore C.E."/>
            <person name="Curtis B."/>
            <person name="Mills T."/>
            <person name="Tanifuji G."/>
            <person name="Archibald J.M."/>
        </authorList>
    </citation>
    <scope>NUCLEOTIDE SEQUENCE [LARGE SCALE GENOMIC DNA]</scope>
    <source>
        <strain evidence="10 11">CCMP1168</strain>
    </source>
</reference>
<geneLocation type="nucleomorph" evidence="10"/>
<evidence type="ECO:0000256" key="2">
    <source>
        <dbReference type="ARBA" id="ARBA00022527"/>
    </source>
</evidence>
<dbReference type="PANTHER" id="PTHR24056">
    <property type="entry name" value="CELL DIVISION PROTEIN KINASE"/>
    <property type="match status" value="1"/>
</dbReference>
<evidence type="ECO:0000256" key="1">
    <source>
        <dbReference type="ARBA" id="ARBA00006485"/>
    </source>
</evidence>
<dbReference type="GO" id="GO:0005524">
    <property type="term" value="F:ATP binding"/>
    <property type="evidence" value="ECO:0007669"/>
    <property type="project" value="UniProtKB-UniRule"/>
</dbReference>
<keyword evidence="6 7" id="KW-0067">ATP-binding</keyword>
<name>J7GB69_9CRYP</name>
<keyword evidence="2 8" id="KW-0723">Serine/threonine-protein kinase</keyword>
<comment type="similarity">
    <text evidence="1">Belongs to the protein kinase superfamily. CMGC Ser/Thr protein kinase family. CDC2/CDKX subfamily.</text>
</comment>
<evidence type="ECO:0000256" key="8">
    <source>
        <dbReference type="RuleBase" id="RU000304"/>
    </source>
</evidence>
<dbReference type="GO" id="GO:0004674">
    <property type="term" value="F:protein serine/threonine kinase activity"/>
    <property type="evidence" value="ECO:0007669"/>
    <property type="project" value="UniProtKB-KW"/>
</dbReference>
<dbReference type="AlphaFoldDB" id="J7GB69"/>
<feature type="binding site" evidence="7">
    <location>
        <position position="78"/>
    </location>
    <ligand>
        <name>ATP</name>
        <dbReference type="ChEBI" id="CHEBI:30616"/>
    </ligand>
</feature>
<evidence type="ECO:0000256" key="3">
    <source>
        <dbReference type="ARBA" id="ARBA00022679"/>
    </source>
</evidence>
<keyword evidence="10" id="KW-0542">Nucleomorph</keyword>
<dbReference type="PROSITE" id="PS50011">
    <property type="entry name" value="PROTEIN_KINASE_DOM"/>
    <property type="match status" value="1"/>
</dbReference>
<evidence type="ECO:0000256" key="6">
    <source>
        <dbReference type="ARBA" id="ARBA00022840"/>
    </source>
</evidence>
<dbReference type="Gene3D" id="3.30.200.20">
    <property type="entry name" value="Phosphorylase Kinase, domain 1"/>
    <property type="match status" value="1"/>
</dbReference>
<gene>
    <name evidence="10" type="primary">cdc2</name>
    <name evidence="10" type="ORF">CMESO_516</name>
</gene>
<feature type="domain" description="Protein kinase" evidence="9">
    <location>
        <begin position="49"/>
        <end position="339"/>
    </location>
</feature>
<evidence type="ECO:0000313" key="11">
    <source>
        <dbReference type="Proteomes" id="UP000243348"/>
    </source>
</evidence>
<dbReference type="PANTHER" id="PTHR24056:SF107">
    <property type="entry name" value="CYCLIN-DEPENDENT KINASE 11A-RELATED"/>
    <property type="match status" value="1"/>
</dbReference>
<dbReference type="GO" id="GO:0007346">
    <property type="term" value="P:regulation of mitotic cell cycle"/>
    <property type="evidence" value="ECO:0007669"/>
    <property type="project" value="TreeGrafter"/>
</dbReference>
<dbReference type="Gene3D" id="1.10.510.10">
    <property type="entry name" value="Transferase(Phosphotransferase) domain 1"/>
    <property type="match status" value="1"/>
</dbReference>
<dbReference type="GO" id="GO:0005634">
    <property type="term" value="C:nucleus"/>
    <property type="evidence" value="ECO:0007669"/>
    <property type="project" value="TreeGrafter"/>
</dbReference>
<dbReference type="Proteomes" id="UP000243348">
    <property type="component" value="Nucleomorph 3"/>
</dbReference>
<evidence type="ECO:0000313" key="10">
    <source>
        <dbReference type="EMBL" id="AFP65660.1"/>
    </source>
</evidence>
<dbReference type="EMBL" id="CP003682">
    <property type="protein sequence ID" value="AFP65660.1"/>
    <property type="molecule type" value="Genomic_DNA"/>
</dbReference>
<dbReference type="InterPro" id="IPR050108">
    <property type="entry name" value="CDK"/>
</dbReference>
<dbReference type="FunFam" id="1.10.510.10:FF:000624">
    <property type="entry name" value="Mitogen-activated protein kinase"/>
    <property type="match status" value="1"/>
</dbReference>
<proteinExistence type="inferred from homology"/>
<evidence type="ECO:0000256" key="4">
    <source>
        <dbReference type="ARBA" id="ARBA00022741"/>
    </source>
</evidence>
<accession>J7GB69</accession>
<dbReference type="InterPro" id="IPR017441">
    <property type="entry name" value="Protein_kinase_ATP_BS"/>
</dbReference>
<evidence type="ECO:0000256" key="5">
    <source>
        <dbReference type="ARBA" id="ARBA00022777"/>
    </source>
</evidence>
<sequence length="340" mass="40320">MFEDERYLPEIENLLFKYHLKKEKKHRYRLEKKNITMLEGNLLYLNDNFMSLNFIGKGTYGKVFRMKEIKNSKIFAGKELEIFGTFEYILSIYLREIKIILSFQHPNIVFAKEIRFSKSFNRIFILMEYCEHTLASKIISNRECKNRLSLLSIRRVIRQLLLGIDILHKNGVVHRDLKPHNILVNNRNVYKICDFGLARFFFIQNIPMSGNIVSLWYRAPELLLFEENLSGTSIDTWSIGCIFGELILDKILFQGKNEIDQLQKIFNVMGLPNSDIWINLHFLPFEKISNFKYQPFNRLKKVFQKTSIDSNGIDLLQRLLTFDPLKRISIRGAINHPFFY</sequence>
<organism evidence="10 11">
    <name type="scientific">Chroomonas mesostigmatica CCMP1168</name>
    <dbReference type="NCBI Taxonomy" id="1195612"/>
    <lineage>
        <taxon>Eukaryota</taxon>
        <taxon>Cryptophyceae</taxon>
        <taxon>Pyrenomonadales</taxon>
        <taxon>Chroomonadaceae</taxon>
        <taxon>Chroomonas</taxon>
    </lineage>
</organism>
<keyword evidence="4 7" id="KW-0547">Nucleotide-binding</keyword>
<dbReference type="InterPro" id="IPR000719">
    <property type="entry name" value="Prot_kinase_dom"/>
</dbReference>
<keyword evidence="5 10" id="KW-0418">Kinase</keyword>
<evidence type="ECO:0000259" key="9">
    <source>
        <dbReference type="PROSITE" id="PS50011"/>
    </source>
</evidence>
<evidence type="ECO:0000256" key="7">
    <source>
        <dbReference type="PROSITE-ProRule" id="PRU10141"/>
    </source>
</evidence>
<dbReference type="SUPFAM" id="SSF56112">
    <property type="entry name" value="Protein kinase-like (PK-like)"/>
    <property type="match status" value="1"/>
</dbReference>
<dbReference type="PROSITE" id="PS00107">
    <property type="entry name" value="PROTEIN_KINASE_ATP"/>
    <property type="match status" value="1"/>
</dbReference>
<dbReference type="Pfam" id="PF00069">
    <property type="entry name" value="Pkinase"/>
    <property type="match status" value="1"/>
</dbReference>
<dbReference type="InterPro" id="IPR011009">
    <property type="entry name" value="Kinase-like_dom_sf"/>
</dbReference>
<keyword evidence="3" id="KW-0808">Transferase</keyword>
<dbReference type="SMART" id="SM00220">
    <property type="entry name" value="S_TKc"/>
    <property type="match status" value="1"/>
</dbReference>
<protein>
    <submittedName>
        <fullName evidence="10">Cyclin-dependent kinase 2</fullName>
    </submittedName>
</protein>
<dbReference type="InterPro" id="IPR008271">
    <property type="entry name" value="Ser/Thr_kinase_AS"/>
</dbReference>
<dbReference type="PROSITE" id="PS00108">
    <property type="entry name" value="PROTEIN_KINASE_ST"/>
    <property type="match status" value="1"/>
</dbReference>